<protein>
    <submittedName>
        <fullName evidence="5">Stemmadenine O-acetyltransferase</fullName>
    </submittedName>
</protein>
<sequence length="476" mass="53854">MTMRDMKIEIIGSVTIKPSSPIPHNHKTLKLSLFDQLAPPSYVRLILFYSINNNDVIKTTTDQHHHQITSQKLKKSLSESLTLFYPFSGRIKSSISIELGDDHEDDIGAYYTEARIHCTLSSFLEQPDIEVLKHLHPIDQPHDHDHQFSKDATSIPLLQVQVSFFERGGLAIGLSMSHKLTDAATISKFISVWAAIAVGYEIPLVDFGAASYFPPREHISAFQPPSMIVKGPNKCVVKRRYVFDGTKIEALREKAISQSVQRPSRVEAVTALIWRCAMAAAWKKSTTSLNQKDAGDSSKKKKSIIIHLVNIRKRVKTPFLENTMGNLVQQFAVMTDESQMELQDLVAQLRKGNIEFGENIDKLLEGDRLLEMIDQYRKEKEKKSGTRDVDGEEMMKLYSCSSWCRFGLYDIADFGWEKPIWISNTGSTKNNFFSLMDTKGGDGIEALITLSEEEMELFEKDPEFLAFASSNPRVLL</sequence>
<dbReference type="RefSeq" id="XP_015869205.3">
    <property type="nucleotide sequence ID" value="XM_016013719.3"/>
</dbReference>
<keyword evidence="4" id="KW-1185">Reference proteome</keyword>
<comment type="similarity">
    <text evidence="1">Belongs to the plant acyltransferase family.</text>
</comment>
<keyword evidence="2" id="KW-0808">Transferase</keyword>
<dbReference type="PANTHER" id="PTHR31623:SF17">
    <property type="entry name" value="F21J9.9"/>
    <property type="match status" value="1"/>
</dbReference>
<dbReference type="InterPro" id="IPR023213">
    <property type="entry name" value="CAT-like_dom_sf"/>
</dbReference>
<dbReference type="Pfam" id="PF02458">
    <property type="entry name" value="Transferase"/>
    <property type="match status" value="1"/>
</dbReference>
<dbReference type="Gene3D" id="3.30.559.10">
    <property type="entry name" value="Chloramphenicol acetyltransferase-like domain"/>
    <property type="match status" value="2"/>
</dbReference>
<proteinExistence type="inferred from homology"/>
<reference evidence="5" key="1">
    <citation type="submission" date="2025-08" db="UniProtKB">
        <authorList>
            <consortium name="RefSeq"/>
        </authorList>
    </citation>
    <scope>IDENTIFICATION</scope>
    <source>
        <tissue evidence="5">Seedling</tissue>
    </source>
</reference>
<gene>
    <name evidence="5" type="primary">LOC107406575</name>
</gene>
<evidence type="ECO:0000256" key="3">
    <source>
        <dbReference type="ARBA" id="ARBA00023315"/>
    </source>
</evidence>
<dbReference type="SMR" id="A0A6P3YYH9"/>
<organism evidence="4 5">
    <name type="scientific">Ziziphus jujuba</name>
    <name type="common">Chinese jujube</name>
    <name type="synonym">Ziziphus sativa</name>
    <dbReference type="NCBI Taxonomy" id="326968"/>
    <lineage>
        <taxon>Eukaryota</taxon>
        <taxon>Viridiplantae</taxon>
        <taxon>Streptophyta</taxon>
        <taxon>Embryophyta</taxon>
        <taxon>Tracheophyta</taxon>
        <taxon>Spermatophyta</taxon>
        <taxon>Magnoliopsida</taxon>
        <taxon>eudicotyledons</taxon>
        <taxon>Gunneridae</taxon>
        <taxon>Pentapetalae</taxon>
        <taxon>rosids</taxon>
        <taxon>fabids</taxon>
        <taxon>Rosales</taxon>
        <taxon>Rhamnaceae</taxon>
        <taxon>Paliureae</taxon>
        <taxon>Ziziphus</taxon>
    </lineage>
</organism>
<dbReference type="GeneID" id="107406575"/>
<dbReference type="AlphaFoldDB" id="A0A6P3YYH9"/>
<keyword evidence="3" id="KW-0012">Acyltransferase</keyword>
<evidence type="ECO:0000313" key="4">
    <source>
        <dbReference type="Proteomes" id="UP001652623"/>
    </source>
</evidence>
<evidence type="ECO:0000313" key="5">
    <source>
        <dbReference type="RefSeq" id="XP_015869205.3"/>
    </source>
</evidence>
<evidence type="ECO:0000256" key="1">
    <source>
        <dbReference type="ARBA" id="ARBA00009861"/>
    </source>
</evidence>
<name>A0A6P3YYH9_ZIZJJ</name>
<dbReference type="Proteomes" id="UP001652623">
    <property type="component" value="Chromosome 4"/>
</dbReference>
<dbReference type="GO" id="GO:0016746">
    <property type="term" value="F:acyltransferase activity"/>
    <property type="evidence" value="ECO:0007669"/>
    <property type="project" value="UniProtKB-KW"/>
</dbReference>
<dbReference type="PANTHER" id="PTHR31623">
    <property type="entry name" value="F21J9.9"/>
    <property type="match status" value="1"/>
</dbReference>
<accession>A0A6P3YYH9</accession>
<evidence type="ECO:0000256" key="2">
    <source>
        <dbReference type="ARBA" id="ARBA00022679"/>
    </source>
</evidence>
<dbReference type="KEGG" id="zju:107406575"/>